<evidence type="ECO:0000256" key="10">
    <source>
        <dbReference type="ARBA" id="ARBA00023304"/>
    </source>
</evidence>
<comment type="cofactor">
    <cofactor evidence="11">
        <name>Mg(2+)</name>
        <dbReference type="ChEBI" id="CHEBI:18420"/>
    </cofactor>
    <text evidence="11">Binds 1 Mg(2+) ion per subunit.</text>
</comment>
<keyword evidence="6 11" id="KW-0808">Transferase</keyword>
<dbReference type="EMBL" id="JH603168">
    <property type="protein sequence ID" value="EIC23417.1"/>
    <property type="molecule type" value="Genomic_DNA"/>
</dbReference>
<dbReference type="RefSeq" id="WP_009147501.1">
    <property type="nucleotide sequence ID" value="NZ_CP121471.1"/>
</dbReference>
<protein>
    <recommendedName>
        <fullName evidence="4 11">Acetolactate synthase</fullName>
        <ecNumber evidence="4 11">2.2.1.6</ecNumber>
    </recommendedName>
</protein>
<dbReference type="EC" id="2.2.1.6" evidence="4 11"/>
<dbReference type="SUPFAM" id="SSF52467">
    <property type="entry name" value="DHS-like NAD/FAD-binding domain"/>
    <property type="match status" value="1"/>
</dbReference>
<dbReference type="Proteomes" id="UP000002964">
    <property type="component" value="Unassembled WGS sequence"/>
</dbReference>
<dbReference type="Pfam" id="PF00205">
    <property type="entry name" value="TPP_enzyme_M"/>
    <property type="match status" value="1"/>
</dbReference>
<evidence type="ECO:0000313" key="15">
    <source>
        <dbReference type="EMBL" id="EIC23417.1"/>
    </source>
</evidence>
<dbReference type="SUPFAM" id="SSF52518">
    <property type="entry name" value="Thiamin diphosphate-binding fold (THDP-binding)"/>
    <property type="match status" value="2"/>
</dbReference>
<dbReference type="InterPro" id="IPR012000">
    <property type="entry name" value="Thiamin_PyroP_enz_cen_dom"/>
</dbReference>
<evidence type="ECO:0000256" key="4">
    <source>
        <dbReference type="ARBA" id="ARBA00013145"/>
    </source>
</evidence>
<keyword evidence="10 11" id="KW-0100">Branched-chain amino acid biosynthesis</keyword>
<evidence type="ECO:0000256" key="6">
    <source>
        <dbReference type="ARBA" id="ARBA00022679"/>
    </source>
</evidence>
<accession>H8YY91</accession>
<dbReference type="InterPro" id="IPR012846">
    <property type="entry name" value="Acetolactate_synth_lsu"/>
</dbReference>
<evidence type="ECO:0000313" key="16">
    <source>
        <dbReference type="Proteomes" id="UP000002964"/>
    </source>
</evidence>
<reference evidence="15 16" key="2">
    <citation type="submission" date="2011-11" db="EMBL/GenBank/DDBJ databases">
        <authorList>
            <consortium name="US DOE Joint Genome Institute"/>
            <person name="Lucas S."/>
            <person name="Han J."/>
            <person name="Lapidus A."/>
            <person name="Cheng J.-F."/>
            <person name="Goodwin L."/>
            <person name="Pitluck S."/>
            <person name="Peters L."/>
            <person name="Ovchinnikova G."/>
            <person name="Zhang X."/>
            <person name="Detter J.C."/>
            <person name="Han C."/>
            <person name="Tapia R."/>
            <person name="Land M."/>
            <person name="Hauser L."/>
            <person name="Kyrpides N."/>
            <person name="Ivanova N."/>
            <person name="Pagani I."/>
            <person name="Vogl K."/>
            <person name="Liu Z."/>
            <person name="Overmann J."/>
            <person name="Frigaard N.-U."/>
            <person name="Bryant D."/>
            <person name="Woyke T."/>
        </authorList>
    </citation>
    <scope>NUCLEOTIDE SEQUENCE [LARGE SCALE GENOMIC DNA]</scope>
    <source>
        <strain evidence="15 16">970</strain>
    </source>
</reference>
<dbReference type="PANTHER" id="PTHR18968:SF13">
    <property type="entry name" value="ACETOLACTATE SYNTHASE CATALYTIC SUBUNIT, MITOCHONDRIAL"/>
    <property type="match status" value="1"/>
</dbReference>
<dbReference type="GO" id="GO:0003984">
    <property type="term" value="F:acetolactate synthase activity"/>
    <property type="evidence" value="ECO:0007669"/>
    <property type="project" value="UniProtKB-EC"/>
</dbReference>
<comment type="pathway">
    <text evidence="1 11">Amino-acid biosynthesis; L-isoleucine biosynthesis; L-isoleucine from 2-oxobutanoate: step 1/4.</text>
</comment>
<comment type="similarity">
    <text evidence="3 11">Belongs to the TPP enzyme family.</text>
</comment>
<dbReference type="InterPro" id="IPR039368">
    <property type="entry name" value="AHAS_TPP"/>
</dbReference>
<dbReference type="GO" id="GO:0000287">
    <property type="term" value="F:magnesium ion binding"/>
    <property type="evidence" value="ECO:0007669"/>
    <property type="project" value="UniProtKB-UniRule"/>
</dbReference>
<evidence type="ECO:0000256" key="1">
    <source>
        <dbReference type="ARBA" id="ARBA00004974"/>
    </source>
</evidence>
<dbReference type="InterPro" id="IPR012001">
    <property type="entry name" value="Thiamin_PyroP_enz_TPP-bd_dom"/>
</dbReference>
<evidence type="ECO:0000256" key="5">
    <source>
        <dbReference type="ARBA" id="ARBA00022605"/>
    </source>
</evidence>
<dbReference type="GO" id="GO:0050660">
    <property type="term" value="F:flavin adenine dinucleotide binding"/>
    <property type="evidence" value="ECO:0007669"/>
    <property type="project" value="InterPro"/>
</dbReference>
<dbReference type="Gene3D" id="3.40.50.970">
    <property type="match status" value="2"/>
</dbReference>
<keyword evidence="8 11" id="KW-0460">Magnesium</keyword>
<evidence type="ECO:0000259" key="12">
    <source>
        <dbReference type="Pfam" id="PF00205"/>
    </source>
</evidence>
<dbReference type="eggNOG" id="COG0028">
    <property type="taxonomic scope" value="Bacteria"/>
</dbReference>
<dbReference type="InterPro" id="IPR011766">
    <property type="entry name" value="TPP_enzyme_TPP-bd"/>
</dbReference>
<dbReference type="GO" id="GO:0005948">
    <property type="term" value="C:acetolactate synthase complex"/>
    <property type="evidence" value="ECO:0007669"/>
    <property type="project" value="TreeGrafter"/>
</dbReference>
<dbReference type="InterPro" id="IPR029035">
    <property type="entry name" value="DHS-like_NAD/FAD-binding_dom"/>
</dbReference>
<dbReference type="InterPro" id="IPR045229">
    <property type="entry name" value="TPP_enz"/>
</dbReference>
<dbReference type="UniPathway" id="UPA00047">
    <property type="reaction ID" value="UER00055"/>
</dbReference>
<name>H8YY91_9GAMM</name>
<dbReference type="InterPro" id="IPR000399">
    <property type="entry name" value="TPP-bd_CS"/>
</dbReference>
<evidence type="ECO:0000256" key="3">
    <source>
        <dbReference type="ARBA" id="ARBA00007812"/>
    </source>
</evidence>
<evidence type="ECO:0000256" key="2">
    <source>
        <dbReference type="ARBA" id="ARBA00005025"/>
    </source>
</evidence>
<dbReference type="CDD" id="cd02015">
    <property type="entry name" value="TPP_AHAS"/>
    <property type="match status" value="1"/>
</dbReference>
<evidence type="ECO:0000256" key="8">
    <source>
        <dbReference type="ARBA" id="ARBA00022842"/>
    </source>
</evidence>
<dbReference type="Pfam" id="PF02776">
    <property type="entry name" value="TPP_enzyme_N"/>
    <property type="match status" value="1"/>
</dbReference>
<dbReference type="AlphaFoldDB" id="H8YY91"/>
<gene>
    <name evidence="15" type="ORF">Thi970DRAFT_01082</name>
</gene>
<comment type="pathway">
    <text evidence="2 11">Amino-acid biosynthesis; L-valine biosynthesis; L-valine from pyruvate: step 1/4.</text>
</comment>
<keyword evidence="7 11" id="KW-0479">Metal-binding</keyword>
<dbReference type="UniPathway" id="UPA00049">
    <property type="reaction ID" value="UER00059"/>
</dbReference>
<dbReference type="GO" id="GO:0009097">
    <property type="term" value="P:isoleucine biosynthetic process"/>
    <property type="evidence" value="ECO:0007669"/>
    <property type="project" value="UniProtKB-UniPathway"/>
</dbReference>
<feature type="domain" description="Thiamine pyrophosphate enzyme N-terminal TPP-binding" evidence="14">
    <location>
        <begin position="10"/>
        <end position="130"/>
    </location>
</feature>
<dbReference type="PANTHER" id="PTHR18968">
    <property type="entry name" value="THIAMINE PYROPHOSPHATE ENZYMES"/>
    <property type="match status" value="1"/>
</dbReference>
<feature type="domain" description="Thiamine pyrophosphate enzyme TPP-binding" evidence="13">
    <location>
        <begin position="389"/>
        <end position="556"/>
    </location>
</feature>
<feature type="domain" description="Thiamine pyrophosphate enzyme central" evidence="12">
    <location>
        <begin position="202"/>
        <end position="331"/>
    </location>
</feature>
<evidence type="ECO:0000256" key="11">
    <source>
        <dbReference type="RuleBase" id="RU003591"/>
    </source>
</evidence>
<dbReference type="Pfam" id="PF02775">
    <property type="entry name" value="TPP_enzyme_C"/>
    <property type="match status" value="1"/>
</dbReference>
<keyword evidence="9 11" id="KW-0786">Thiamine pyrophosphate</keyword>
<evidence type="ECO:0000259" key="13">
    <source>
        <dbReference type="Pfam" id="PF02775"/>
    </source>
</evidence>
<dbReference type="GO" id="GO:0009099">
    <property type="term" value="P:L-valine biosynthetic process"/>
    <property type="evidence" value="ECO:0007669"/>
    <property type="project" value="UniProtKB-UniPathway"/>
</dbReference>
<dbReference type="STRING" id="631362.Thi970DRAFT_01082"/>
<evidence type="ECO:0000256" key="7">
    <source>
        <dbReference type="ARBA" id="ARBA00022723"/>
    </source>
</evidence>
<dbReference type="FunFam" id="3.40.50.970:FF:000007">
    <property type="entry name" value="Acetolactate synthase"/>
    <property type="match status" value="1"/>
</dbReference>
<dbReference type="OrthoDB" id="9785953at2"/>
<dbReference type="HOGENOM" id="CLU_013748_1_2_6"/>
<dbReference type="Gene3D" id="3.40.50.1220">
    <property type="entry name" value="TPP-binding domain"/>
    <property type="match status" value="1"/>
</dbReference>
<evidence type="ECO:0000256" key="9">
    <source>
        <dbReference type="ARBA" id="ARBA00023052"/>
    </source>
</evidence>
<comment type="cofactor">
    <cofactor evidence="11">
        <name>thiamine diphosphate</name>
        <dbReference type="ChEBI" id="CHEBI:58937"/>
    </cofactor>
    <text evidence="11">Binds 1 thiamine pyrophosphate per subunit.</text>
</comment>
<dbReference type="CDD" id="cd07035">
    <property type="entry name" value="TPP_PYR_POX_like"/>
    <property type="match status" value="1"/>
</dbReference>
<dbReference type="NCBIfam" id="TIGR00118">
    <property type="entry name" value="acolac_lg"/>
    <property type="match status" value="1"/>
</dbReference>
<organism evidence="15 16">
    <name type="scientific">Thiorhodovibrio frisius</name>
    <dbReference type="NCBI Taxonomy" id="631362"/>
    <lineage>
        <taxon>Bacteria</taxon>
        <taxon>Pseudomonadati</taxon>
        <taxon>Pseudomonadota</taxon>
        <taxon>Gammaproteobacteria</taxon>
        <taxon>Chromatiales</taxon>
        <taxon>Chromatiaceae</taxon>
        <taxon>Thiorhodovibrio</taxon>
    </lineage>
</organism>
<dbReference type="PROSITE" id="PS00187">
    <property type="entry name" value="TPP_ENZYMES"/>
    <property type="match status" value="1"/>
</dbReference>
<keyword evidence="5 11" id="KW-0028">Amino-acid biosynthesis</keyword>
<keyword evidence="16" id="KW-1185">Reference proteome</keyword>
<comment type="catalytic activity">
    <reaction evidence="11">
        <text>2 pyruvate + H(+) = (2S)-2-acetolactate + CO2</text>
        <dbReference type="Rhea" id="RHEA:25249"/>
        <dbReference type="ChEBI" id="CHEBI:15361"/>
        <dbReference type="ChEBI" id="CHEBI:15378"/>
        <dbReference type="ChEBI" id="CHEBI:16526"/>
        <dbReference type="ChEBI" id="CHEBI:58476"/>
        <dbReference type="EC" id="2.2.1.6"/>
    </reaction>
</comment>
<dbReference type="InterPro" id="IPR029061">
    <property type="entry name" value="THDP-binding"/>
</dbReference>
<evidence type="ECO:0000259" key="14">
    <source>
        <dbReference type="Pfam" id="PF02776"/>
    </source>
</evidence>
<proteinExistence type="inferred from homology"/>
<sequence>MTASVPTRRSGAAILFDVLNDLGIDCIFGHTGGAVIPLHVELNKRMRRGERVPRFILCRQEGGAGHAAEGYARAGGRVGVALATSGPGATNLATPIADAYKDSVPTVFITGQVPSSAIGSDAFQEVDTLGMTRPISKHNYLVKTVADLEWTLREAFVLAGSGRPGPVVVDICKDAQIALLDHPNPPRVRHREPLPFDPAAADRILDALAAADRPVIKAGGGIIHAGVSGALRQFVERFDTPVTTTFNALGAVPMDAPHALGMPGMHGSIPANYALREADFILTLGGRFDDRVAVKGFADGKRIAHVDIDPSEIDKTIKTDLALVASLDEFFAHALGTNRRAQHSAWMVRIGEWRKQMPLPYAQGDYIKPQAVIEALSELTKGDATLVTGVGQHQMWAAQYYGFKRPRQWISSGGLGTMGFGLPAAIGAWFANPDKPVVLVDGDGSFQMNIQELATVVAHRIPLKMFVLNNSFLGMVRQWEDMMDGGHHYETCLARNEDCEPDCMTIDQTCRRQVPNLTGLSHVYPGLKTQRIRGPLGMRESIREALNQDGSVLVDVWIDKAEDVLPMVPPGKKLDAMIASSVTPAAGANAA</sequence>
<reference evidence="16" key="1">
    <citation type="submission" date="2011-06" db="EMBL/GenBank/DDBJ databases">
        <authorList>
            <consortium name="US DOE Joint Genome Institute (JGI-PGF)"/>
            <person name="Lucas S."/>
            <person name="Han J."/>
            <person name="Lapidus A."/>
            <person name="Cheng J.-F."/>
            <person name="Goodwin L."/>
            <person name="Pitluck S."/>
            <person name="Peters L."/>
            <person name="Land M.L."/>
            <person name="Hauser L."/>
            <person name="Vogl K."/>
            <person name="Liu Z."/>
            <person name="Overmann J."/>
            <person name="Frigaard N.-U."/>
            <person name="Bryant D.A."/>
            <person name="Woyke T.J."/>
        </authorList>
    </citation>
    <scope>NUCLEOTIDE SEQUENCE [LARGE SCALE GENOMIC DNA]</scope>
    <source>
        <strain evidence="16">970</strain>
    </source>
</reference>
<dbReference type="GO" id="GO:0030976">
    <property type="term" value="F:thiamine pyrophosphate binding"/>
    <property type="evidence" value="ECO:0007669"/>
    <property type="project" value="UniProtKB-UniRule"/>
</dbReference>